<accession>A0ACB1AFZ5</accession>
<sequence length="77" mass="8707">MPEIGTVHFQHRGRFGNLNKIFSRKYNKANTRGLQNILPIARNTKLDSTPFLLGLLGYINLFPNICVIQPPITLVDS</sequence>
<proteinExistence type="predicted"/>
<protein>
    <submittedName>
        <fullName evidence="1">Uncharacterized protein</fullName>
    </submittedName>
</protein>
<comment type="caution">
    <text evidence="1">The sequence shown here is derived from an EMBL/GenBank/DDBJ whole genome shotgun (WGS) entry which is preliminary data.</text>
</comment>
<reference evidence="1" key="1">
    <citation type="submission" date="2023-11" db="EMBL/GenBank/DDBJ databases">
        <authorList>
            <person name="Poullet M."/>
        </authorList>
    </citation>
    <scope>NUCLEOTIDE SEQUENCE</scope>
    <source>
        <strain evidence="1">E1834</strain>
    </source>
</reference>
<evidence type="ECO:0000313" key="1">
    <source>
        <dbReference type="EMBL" id="CAK5090183.1"/>
    </source>
</evidence>
<organism evidence="1 2">
    <name type="scientific">Meloidogyne enterolobii</name>
    <name type="common">Root-knot nematode worm</name>
    <name type="synonym">Meloidogyne mayaguensis</name>
    <dbReference type="NCBI Taxonomy" id="390850"/>
    <lineage>
        <taxon>Eukaryota</taxon>
        <taxon>Metazoa</taxon>
        <taxon>Ecdysozoa</taxon>
        <taxon>Nematoda</taxon>
        <taxon>Chromadorea</taxon>
        <taxon>Rhabditida</taxon>
        <taxon>Tylenchina</taxon>
        <taxon>Tylenchomorpha</taxon>
        <taxon>Tylenchoidea</taxon>
        <taxon>Meloidogynidae</taxon>
        <taxon>Meloidogyninae</taxon>
        <taxon>Meloidogyne</taxon>
    </lineage>
</organism>
<keyword evidence="2" id="KW-1185">Reference proteome</keyword>
<evidence type="ECO:0000313" key="2">
    <source>
        <dbReference type="Proteomes" id="UP001497535"/>
    </source>
</evidence>
<name>A0ACB1AFZ5_MELEN</name>
<dbReference type="EMBL" id="CAVMJV010000081">
    <property type="protein sequence ID" value="CAK5090183.1"/>
    <property type="molecule type" value="Genomic_DNA"/>
</dbReference>
<gene>
    <name evidence="1" type="ORF">MENTE1834_LOCUS37954</name>
</gene>
<dbReference type="Proteomes" id="UP001497535">
    <property type="component" value="Unassembled WGS sequence"/>
</dbReference>